<proteinExistence type="predicted"/>
<dbReference type="AlphaFoldDB" id="A0A2N9F2H9"/>
<gene>
    <name evidence="2" type="ORF">FSB_LOCUS8983</name>
</gene>
<evidence type="ECO:0000313" key="2">
    <source>
        <dbReference type="EMBL" id="SPC81101.1"/>
    </source>
</evidence>
<protein>
    <recommendedName>
        <fullName evidence="1">Reverse transcriptase zinc-binding domain-containing protein</fullName>
    </recommendedName>
</protein>
<dbReference type="Pfam" id="PF13966">
    <property type="entry name" value="zf-RVT"/>
    <property type="match status" value="1"/>
</dbReference>
<dbReference type="EMBL" id="OIVN01000493">
    <property type="protein sequence ID" value="SPC81101.1"/>
    <property type="molecule type" value="Genomic_DNA"/>
</dbReference>
<evidence type="ECO:0000259" key="1">
    <source>
        <dbReference type="Pfam" id="PF13966"/>
    </source>
</evidence>
<name>A0A2N9F2H9_FAGSY</name>
<reference evidence="2" key="1">
    <citation type="submission" date="2018-02" db="EMBL/GenBank/DDBJ databases">
        <authorList>
            <person name="Cohen D.B."/>
            <person name="Kent A.D."/>
        </authorList>
    </citation>
    <scope>NUCLEOTIDE SEQUENCE</scope>
</reference>
<dbReference type="InterPro" id="IPR026960">
    <property type="entry name" value="RVT-Znf"/>
</dbReference>
<sequence length="281" mass="32256">MALLVKQGWRLLTEPNSLFSRIFKAKYFPQCSFFKAKLGSNPSFIWHSILVARKLLVDGIRWKIGNGMSVNIWDDDWGILDLKQRPNSRGCQWVGDLIDRASGTWNMHVLRKAESIGMFTVKSAYQLAVSAASPDKEEGCSNMRANRKTWRAIWKQKLPSKVKIHLWRACLNVLPTRLSLCRRRILQDSACQVCRAAPKSPTHALWSCPYAGSVRALIPGKIQKLPPTEADFFELFQGLTERLTRAEVELWSVIVWAIWYARNKFLHENVLMCPQTVLKWG</sequence>
<accession>A0A2N9F2H9</accession>
<organism evidence="2">
    <name type="scientific">Fagus sylvatica</name>
    <name type="common">Beechnut</name>
    <dbReference type="NCBI Taxonomy" id="28930"/>
    <lineage>
        <taxon>Eukaryota</taxon>
        <taxon>Viridiplantae</taxon>
        <taxon>Streptophyta</taxon>
        <taxon>Embryophyta</taxon>
        <taxon>Tracheophyta</taxon>
        <taxon>Spermatophyta</taxon>
        <taxon>Magnoliopsida</taxon>
        <taxon>eudicotyledons</taxon>
        <taxon>Gunneridae</taxon>
        <taxon>Pentapetalae</taxon>
        <taxon>rosids</taxon>
        <taxon>fabids</taxon>
        <taxon>Fagales</taxon>
        <taxon>Fagaceae</taxon>
        <taxon>Fagus</taxon>
    </lineage>
</organism>
<feature type="domain" description="Reverse transcriptase zinc-binding" evidence="1">
    <location>
        <begin position="119"/>
        <end position="212"/>
    </location>
</feature>